<dbReference type="Gene3D" id="3.30.1280.10">
    <property type="entry name" value="Phosphoribosylformylglycinamidine synthase subunit PurS"/>
    <property type="match status" value="1"/>
</dbReference>
<dbReference type="NCBIfam" id="NF004630">
    <property type="entry name" value="PRK05974.1"/>
    <property type="match status" value="1"/>
</dbReference>
<evidence type="ECO:0000256" key="3">
    <source>
        <dbReference type="ARBA" id="ARBA00022741"/>
    </source>
</evidence>
<dbReference type="AlphaFoldDB" id="A0A7V2F7T7"/>
<dbReference type="UniPathway" id="UPA00074">
    <property type="reaction ID" value="UER00128"/>
</dbReference>
<dbReference type="SUPFAM" id="SSF82697">
    <property type="entry name" value="PurS-like"/>
    <property type="match status" value="1"/>
</dbReference>
<comment type="caution">
    <text evidence="7">The sequence shown here is derived from an EMBL/GenBank/DDBJ whole genome shotgun (WGS) entry which is preliminary data.</text>
</comment>
<dbReference type="HAMAP" id="MF_01926">
    <property type="entry name" value="PurS"/>
    <property type="match status" value="1"/>
</dbReference>
<comment type="function">
    <text evidence="6">Part of the phosphoribosylformylglycinamidine synthase complex involved in the purines biosynthetic pathway. Catalyzes the ATP-dependent conversion of formylglycinamide ribonucleotide (FGAR) and glutamine to yield formylglycinamidine ribonucleotide (FGAM) and glutamate. The FGAM synthase complex is composed of three subunits. PurQ produces an ammonia molecule by converting glutamine to glutamate. PurL transfers the ammonia molecule to FGAR to form FGAM in an ATP-dependent manner. PurS interacts with PurQ and PurL and is thought to assist in the transfer of the ammonia molecule from PurQ to PurL.</text>
</comment>
<evidence type="ECO:0000256" key="2">
    <source>
        <dbReference type="ARBA" id="ARBA00022598"/>
    </source>
</evidence>
<comment type="pathway">
    <text evidence="6">Purine metabolism; IMP biosynthesis via de novo pathway; 5-amino-1-(5-phospho-D-ribosyl)imidazole from N(2)-formyl-N(1)-(5-phospho-D-ribosyl)glycinamide: step 1/2.</text>
</comment>
<keyword evidence="2 6" id="KW-0436">Ligase</keyword>
<comment type="similarity">
    <text evidence="6">Belongs to the PurS family.</text>
</comment>
<organism evidence="7">
    <name type="scientific">Rhodothermus marinus</name>
    <name type="common">Rhodothermus obamensis</name>
    <dbReference type="NCBI Taxonomy" id="29549"/>
    <lineage>
        <taxon>Bacteria</taxon>
        <taxon>Pseudomonadati</taxon>
        <taxon>Rhodothermota</taxon>
        <taxon>Rhodothermia</taxon>
        <taxon>Rhodothermales</taxon>
        <taxon>Rhodothermaceae</taxon>
        <taxon>Rhodothermus</taxon>
    </lineage>
</organism>
<evidence type="ECO:0000256" key="6">
    <source>
        <dbReference type="HAMAP-Rule" id="MF_01926"/>
    </source>
</evidence>
<keyword evidence="1 6" id="KW-0963">Cytoplasm</keyword>
<dbReference type="EC" id="6.3.5.3" evidence="6"/>
<keyword evidence="4 6" id="KW-0658">Purine biosynthesis</keyword>
<accession>A0A7V2F7T7</accession>
<dbReference type="PANTHER" id="PTHR34696:SF1">
    <property type="entry name" value="PHOSPHORIBOSYLFORMYLGLYCINAMIDINE SYNTHASE SUBUNIT PURS"/>
    <property type="match status" value="1"/>
</dbReference>
<dbReference type="GO" id="GO:0005737">
    <property type="term" value="C:cytoplasm"/>
    <property type="evidence" value="ECO:0007669"/>
    <property type="project" value="UniProtKB-SubCell"/>
</dbReference>
<reference evidence="7" key="1">
    <citation type="journal article" date="2020" name="mSystems">
        <title>Genome- and Community-Level Interaction Insights into Carbon Utilization and Element Cycling Functions of Hydrothermarchaeota in Hydrothermal Sediment.</title>
        <authorList>
            <person name="Zhou Z."/>
            <person name="Liu Y."/>
            <person name="Xu W."/>
            <person name="Pan J."/>
            <person name="Luo Z.H."/>
            <person name="Li M."/>
        </authorList>
    </citation>
    <scope>NUCLEOTIDE SEQUENCE [LARGE SCALE GENOMIC DNA]</scope>
    <source>
        <strain evidence="7">SpSt-143</strain>
    </source>
</reference>
<dbReference type="GO" id="GO:0005524">
    <property type="term" value="F:ATP binding"/>
    <property type="evidence" value="ECO:0007669"/>
    <property type="project" value="UniProtKB-UniRule"/>
</dbReference>
<evidence type="ECO:0000256" key="1">
    <source>
        <dbReference type="ARBA" id="ARBA00022490"/>
    </source>
</evidence>
<proteinExistence type="inferred from homology"/>
<protein>
    <recommendedName>
        <fullName evidence="6">Phosphoribosylformylglycinamidine synthase subunit PurS</fullName>
        <shortName evidence="6">FGAM synthase</shortName>
        <ecNumber evidence="6">6.3.5.3</ecNumber>
    </recommendedName>
    <alternativeName>
        <fullName evidence="6">Formylglycinamide ribonucleotide amidotransferase subunit III</fullName>
        <shortName evidence="6">FGAR amidotransferase III</shortName>
        <shortName evidence="6">FGAR-AT III</shortName>
    </alternativeName>
    <alternativeName>
        <fullName evidence="6">Phosphoribosylformylglycinamidine synthase subunit III</fullName>
    </alternativeName>
</protein>
<dbReference type="InterPro" id="IPR003850">
    <property type="entry name" value="PurS"/>
</dbReference>
<evidence type="ECO:0000256" key="4">
    <source>
        <dbReference type="ARBA" id="ARBA00022755"/>
    </source>
</evidence>
<dbReference type="EMBL" id="DSGB01000007">
    <property type="protein sequence ID" value="HER97253.1"/>
    <property type="molecule type" value="Genomic_DNA"/>
</dbReference>
<dbReference type="GO" id="GO:0006189">
    <property type="term" value="P:'de novo' IMP biosynthetic process"/>
    <property type="evidence" value="ECO:0007669"/>
    <property type="project" value="UniProtKB-UniRule"/>
</dbReference>
<dbReference type="InterPro" id="IPR036604">
    <property type="entry name" value="PurS-like_sf"/>
</dbReference>
<evidence type="ECO:0000313" key="7">
    <source>
        <dbReference type="EMBL" id="HER97253.1"/>
    </source>
</evidence>
<dbReference type="Pfam" id="PF02700">
    <property type="entry name" value="PurS"/>
    <property type="match status" value="1"/>
</dbReference>
<dbReference type="PANTHER" id="PTHR34696">
    <property type="entry name" value="PHOSPHORIBOSYLFORMYLGLYCINAMIDINE SYNTHASE SUBUNIT PURS"/>
    <property type="match status" value="1"/>
</dbReference>
<evidence type="ECO:0000256" key="5">
    <source>
        <dbReference type="ARBA" id="ARBA00022840"/>
    </source>
</evidence>
<gene>
    <name evidence="6 7" type="primary">purS</name>
    <name evidence="7" type="ORF">ENO59_12245</name>
</gene>
<comment type="catalytic activity">
    <reaction evidence="6">
        <text>N(2)-formyl-N(1)-(5-phospho-beta-D-ribosyl)glycinamide + L-glutamine + ATP + H2O = 2-formamido-N(1)-(5-O-phospho-beta-D-ribosyl)acetamidine + L-glutamate + ADP + phosphate + H(+)</text>
        <dbReference type="Rhea" id="RHEA:17129"/>
        <dbReference type="ChEBI" id="CHEBI:15377"/>
        <dbReference type="ChEBI" id="CHEBI:15378"/>
        <dbReference type="ChEBI" id="CHEBI:29985"/>
        <dbReference type="ChEBI" id="CHEBI:30616"/>
        <dbReference type="ChEBI" id="CHEBI:43474"/>
        <dbReference type="ChEBI" id="CHEBI:58359"/>
        <dbReference type="ChEBI" id="CHEBI:147286"/>
        <dbReference type="ChEBI" id="CHEBI:147287"/>
        <dbReference type="ChEBI" id="CHEBI:456216"/>
        <dbReference type="EC" id="6.3.5.3"/>
    </reaction>
</comment>
<comment type="subcellular location">
    <subcellularLocation>
        <location evidence="6">Cytoplasm</location>
    </subcellularLocation>
</comment>
<name>A0A7V2F7T7_RHOMR</name>
<dbReference type="NCBIfam" id="TIGR00302">
    <property type="entry name" value="phosphoribosylformylglycinamidine synthase subunit PurS"/>
    <property type="match status" value="1"/>
</dbReference>
<keyword evidence="5 6" id="KW-0067">ATP-binding</keyword>
<comment type="subunit">
    <text evidence="6">Part of the FGAM synthase complex composed of 1 PurL, 1 PurQ and 2 PurS subunits.</text>
</comment>
<sequence>MFKATVIVTLRRSILDPQGQAVHHALHNLGYAAVTQVRMGKVVELWIDTPTAQAAERIAREAAEKLLANPVMEDFHVTVTPLDVATPAG</sequence>
<dbReference type="GO" id="GO:0004642">
    <property type="term" value="F:phosphoribosylformylglycinamidine synthase activity"/>
    <property type="evidence" value="ECO:0007669"/>
    <property type="project" value="UniProtKB-UniRule"/>
</dbReference>
<keyword evidence="3 6" id="KW-0547">Nucleotide-binding</keyword>